<gene>
    <name evidence="9" type="ORF">PENNAL_c0041G10857</name>
</gene>
<comment type="caution">
    <text evidence="9">The sequence shown here is derived from an EMBL/GenBank/DDBJ whole genome shotgun (WGS) entry which is preliminary data.</text>
</comment>
<evidence type="ECO:0000313" key="9">
    <source>
        <dbReference type="EMBL" id="OQE81438.1"/>
    </source>
</evidence>
<evidence type="ECO:0000256" key="6">
    <source>
        <dbReference type="ARBA" id="ARBA00023242"/>
    </source>
</evidence>
<dbReference type="InterPro" id="IPR036864">
    <property type="entry name" value="Zn2-C6_fun-type_DNA-bd_sf"/>
</dbReference>
<keyword evidence="4" id="KW-0238">DNA-binding</keyword>
<dbReference type="OMA" id="WPNVWDA"/>
<sequence>MYIVQTISISSPSVSYSARPIGSSKIMADPGGQVGATHSRSSAPRVRLTCEACRQRKVKCDKLSPCTSCERLGLVCVPVERARLPRGRTRNPERIVGSDKELSERVARLEKLLKRVANERDGLQVASTGPAMSHSYTQQESAEASKASPDTRQGQSDYLPGAAQPHLPRPSTAYVGSPFWEDIMQQTQELRSVLQGCIENEDHGVKDSASGFGTSLVSSESPESSSNSPQANRRLSLQPQIRHRLCDIFFRNVDPLFKILHRPSLQAFIKDGKPYLDYEQDHQAPATLASAIYLCAVCTLDEVECQSMFNTSKKIIVAEFQQETESALAKADFVTTNDLTVLQAYIISLLAARSQDQSRRVWTMLSMALRVGQALSLHVPQPPFTVRPFEHEMRKRAWLGIGVLDVAASLDRASEPMMQSAWLDYNQPSNINDEDLWFNMPGPIPVHTEGTFTDMTHTLVIAAAASVTRTLAFSDMTEPAVTIMSLRQQVVHDFQQKTSDLLSGCRPDLSNFQWYAQKSAGVVGSWLQLACLRPLQRSYDFIPPKIQGDALLKIAADSLQWSQEAYNYPGARPWRWYSSMWVHWHALAVALAELCVCKDPAVMSKYWTIVDDVYQRLRLVIADSEQGMLWKPLERLMSQAKTRRNELLGLDASRQAVSQYSFDGTSSELFSKQPGHQQDLANFSLNLREAVGEARDSHVSEVPTSFAPVSWPNVWDAMDLSDPSLQSDSDDTAWLSYENFIENVYDSADSIFLPR</sequence>
<protein>
    <recommendedName>
        <fullName evidence="8">Zn(2)-C6 fungal-type domain-containing protein</fullName>
    </recommendedName>
</protein>
<dbReference type="Pfam" id="PF04082">
    <property type="entry name" value="Fungal_trans"/>
    <property type="match status" value="1"/>
</dbReference>
<dbReference type="CDD" id="cd12148">
    <property type="entry name" value="fungal_TF_MHR"/>
    <property type="match status" value="1"/>
</dbReference>
<dbReference type="SUPFAM" id="SSF57701">
    <property type="entry name" value="Zn2/Cys6 DNA-binding domain"/>
    <property type="match status" value="1"/>
</dbReference>
<dbReference type="AlphaFoldDB" id="A0A1V6Y245"/>
<evidence type="ECO:0000256" key="4">
    <source>
        <dbReference type="ARBA" id="ARBA00023125"/>
    </source>
</evidence>
<dbReference type="GO" id="GO:0000981">
    <property type="term" value="F:DNA-binding transcription factor activity, RNA polymerase II-specific"/>
    <property type="evidence" value="ECO:0007669"/>
    <property type="project" value="InterPro"/>
</dbReference>
<evidence type="ECO:0000313" key="10">
    <source>
        <dbReference type="Proteomes" id="UP000191691"/>
    </source>
</evidence>
<keyword evidence="10" id="KW-1185">Reference proteome</keyword>
<dbReference type="SMART" id="SM00066">
    <property type="entry name" value="GAL4"/>
    <property type="match status" value="1"/>
</dbReference>
<feature type="region of interest" description="Disordered" evidence="7">
    <location>
        <begin position="121"/>
        <end position="171"/>
    </location>
</feature>
<dbReference type="GO" id="GO:0006351">
    <property type="term" value="P:DNA-templated transcription"/>
    <property type="evidence" value="ECO:0007669"/>
    <property type="project" value="InterPro"/>
</dbReference>
<dbReference type="InterPro" id="IPR007219">
    <property type="entry name" value="XnlR_reg_dom"/>
</dbReference>
<comment type="subcellular location">
    <subcellularLocation>
        <location evidence="1">Nucleus</location>
    </subcellularLocation>
</comment>
<dbReference type="PANTHER" id="PTHR31001">
    <property type="entry name" value="UNCHARACTERIZED TRANSCRIPTIONAL REGULATORY PROTEIN"/>
    <property type="match status" value="1"/>
</dbReference>
<dbReference type="Gene3D" id="4.10.240.10">
    <property type="entry name" value="Zn(2)-C6 fungal-type DNA-binding domain"/>
    <property type="match status" value="1"/>
</dbReference>
<dbReference type="InterPro" id="IPR001138">
    <property type="entry name" value="Zn2Cys6_DnaBD"/>
</dbReference>
<reference evidence="10" key="1">
    <citation type="journal article" date="2017" name="Nat. Microbiol.">
        <title>Global analysis of biosynthetic gene clusters reveals vast potential of secondary metabolite production in Penicillium species.</title>
        <authorList>
            <person name="Nielsen J.C."/>
            <person name="Grijseels S."/>
            <person name="Prigent S."/>
            <person name="Ji B."/>
            <person name="Dainat J."/>
            <person name="Nielsen K.F."/>
            <person name="Frisvad J.C."/>
            <person name="Workman M."/>
            <person name="Nielsen J."/>
        </authorList>
    </citation>
    <scope>NUCLEOTIDE SEQUENCE [LARGE SCALE GENOMIC DNA]</scope>
    <source>
        <strain evidence="10">IBT 13039</strain>
    </source>
</reference>
<dbReference type="PANTHER" id="PTHR31001:SF50">
    <property type="entry name" value="ZN(II)2CYS6 TRANSCRIPTION FACTOR (EUROFUNG)"/>
    <property type="match status" value="1"/>
</dbReference>
<evidence type="ECO:0000256" key="3">
    <source>
        <dbReference type="ARBA" id="ARBA00023015"/>
    </source>
</evidence>
<dbReference type="GO" id="GO:0008270">
    <property type="term" value="F:zinc ion binding"/>
    <property type="evidence" value="ECO:0007669"/>
    <property type="project" value="InterPro"/>
</dbReference>
<feature type="region of interest" description="Disordered" evidence="7">
    <location>
        <begin position="204"/>
        <end position="234"/>
    </location>
</feature>
<organism evidence="9 10">
    <name type="scientific">Penicillium nalgiovense</name>
    <dbReference type="NCBI Taxonomy" id="60175"/>
    <lineage>
        <taxon>Eukaryota</taxon>
        <taxon>Fungi</taxon>
        <taxon>Dikarya</taxon>
        <taxon>Ascomycota</taxon>
        <taxon>Pezizomycotina</taxon>
        <taxon>Eurotiomycetes</taxon>
        <taxon>Eurotiomycetidae</taxon>
        <taxon>Eurotiales</taxon>
        <taxon>Aspergillaceae</taxon>
        <taxon>Penicillium</taxon>
    </lineage>
</organism>
<feature type="compositionally biased region" description="Polar residues" evidence="7">
    <location>
        <begin position="134"/>
        <end position="156"/>
    </location>
</feature>
<keyword evidence="5" id="KW-0804">Transcription</keyword>
<accession>A0A1V6Y245</accession>
<keyword evidence="3" id="KW-0805">Transcription regulation</keyword>
<evidence type="ECO:0000256" key="1">
    <source>
        <dbReference type="ARBA" id="ARBA00004123"/>
    </source>
</evidence>
<dbReference type="EMBL" id="MOOB01000041">
    <property type="protein sequence ID" value="OQE81438.1"/>
    <property type="molecule type" value="Genomic_DNA"/>
</dbReference>
<dbReference type="GO" id="GO:0003677">
    <property type="term" value="F:DNA binding"/>
    <property type="evidence" value="ECO:0007669"/>
    <property type="project" value="UniProtKB-KW"/>
</dbReference>
<keyword evidence="6" id="KW-0539">Nucleus</keyword>
<dbReference type="PROSITE" id="PS00463">
    <property type="entry name" value="ZN2_CY6_FUNGAL_1"/>
    <property type="match status" value="1"/>
</dbReference>
<dbReference type="CDD" id="cd00067">
    <property type="entry name" value="GAL4"/>
    <property type="match status" value="1"/>
</dbReference>
<dbReference type="STRING" id="60175.A0A1V6Y245"/>
<name>A0A1V6Y245_PENNA</name>
<dbReference type="GO" id="GO:0005634">
    <property type="term" value="C:nucleus"/>
    <property type="evidence" value="ECO:0007669"/>
    <property type="project" value="UniProtKB-SubCell"/>
</dbReference>
<dbReference type="PROSITE" id="PS50048">
    <property type="entry name" value="ZN2_CY6_FUNGAL_2"/>
    <property type="match status" value="1"/>
</dbReference>
<evidence type="ECO:0000256" key="5">
    <source>
        <dbReference type="ARBA" id="ARBA00023163"/>
    </source>
</evidence>
<proteinExistence type="predicted"/>
<evidence type="ECO:0000256" key="2">
    <source>
        <dbReference type="ARBA" id="ARBA00022723"/>
    </source>
</evidence>
<keyword evidence="2" id="KW-0479">Metal-binding</keyword>
<dbReference type="Proteomes" id="UP000191691">
    <property type="component" value="Unassembled WGS sequence"/>
</dbReference>
<feature type="domain" description="Zn(2)-C6 fungal-type" evidence="8">
    <location>
        <begin position="49"/>
        <end position="77"/>
    </location>
</feature>
<evidence type="ECO:0000256" key="7">
    <source>
        <dbReference type="SAM" id="MobiDB-lite"/>
    </source>
</evidence>
<feature type="compositionally biased region" description="Low complexity" evidence="7">
    <location>
        <begin position="218"/>
        <end position="229"/>
    </location>
</feature>
<evidence type="ECO:0000259" key="8">
    <source>
        <dbReference type="PROSITE" id="PS50048"/>
    </source>
</evidence>
<dbReference type="Pfam" id="PF00172">
    <property type="entry name" value="Zn_clus"/>
    <property type="match status" value="1"/>
</dbReference>
<dbReference type="InterPro" id="IPR050613">
    <property type="entry name" value="Sec_Metabolite_Reg"/>
</dbReference>